<dbReference type="InterPro" id="IPR002589">
    <property type="entry name" value="Macro_dom"/>
</dbReference>
<accession>A0ABD3PLB6</accession>
<organism evidence="2 3">
    <name type="scientific">Cyclotella cryptica</name>
    <dbReference type="NCBI Taxonomy" id="29204"/>
    <lineage>
        <taxon>Eukaryota</taxon>
        <taxon>Sar</taxon>
        <taxon>Stramenopiles</taxon>
        <taxon>Ochrophyta</taxon>
        <taxon>Bacillariophyta</taxon>
        <taxon>Coscinodiscophyceae</taxon>
        <taxon>Thalassiosirophycidae</taxon>
        <taxon>Stephanodiscales</taxon>
        <taxon>Stephanodiscaceae</taxon>
        <taxon>Cyclotella</taxon>
    </lineage>
</organism>
<reference evidence="2 3" key="1">
    <citation type="journal article" date="2020" name="G3 (Bethesda)">
        <title>Improved Reference Genome for Cyclotella cryptica CCMP332, a Model for Cell Wall Morphogenesis, Salinity Adaptation, and Lipid Production in Diatoms (Bacillariophyta).</title>
        <authorList>
            <person name="Roberts W.R."/>
            <person name="Downey K.M."/>
            <person name="Ruck E.C."/>
            <person name="Traller J.C."/>
            <person name="Alverson A.J."/>
        </authorList>
    </citation>
    <scope>NUCLEOTIDE SEQUENCE [LARGE SCALE GENOMIC DNA]</scope>
    <source>
        <strain evidence="2 3">CCMP332</strain>
    </source>
</reference>
<name>A0ABD3PLB6_9STRA</name>
<dbReference type="Proteomes" id="UP001516023">
    <property type="component" value="Unassembled WGS sequence"/>
</dbReference>
<gene>
    <name evidence="2" type="ORF">HJC23_006256</name>
</gene>
<feature type="non-terminal residue" evidence="2">
    <location>
        <position position="1"/>
    </location>
</feature>
<dbReference type="PROSITE" id="PS51154">
    <property type="entry name" value="MACRO"/>
    <property type="match status" value="1"/>
</dbReference>
<evidence type="ECO:0000259" key="1">
    <source>
        <dbReference type="PROSITE" id="PS51154"/>
    </source>
</evidence>
<proteinExistence type="predicted"/>
<evidence type="ECO:0000313" key="2">
    <source>
        <dbReference type="EMBL" id="KAL3788803.1"/>
    </source>
</evidence>
<feature type="domain" description="Macro" evidence="1">
    <location>
        <begin position="119"/>
        <end position="370"/>
    </location>
</feature>
<dbReference type="Gene3D" id="3.40.220.10">
    <property type="entry name" value="Leucine Aminopeptidase, subunit E, domain 1"/>
    <property type="match status" value="1"/>
</dbReference>
<dbReference type="SUPFAM" id="SSF52949">
    <property type="entry name" value="Macro domain-like"/>
    <property type="match status" value="1"/>
</dbReference>
<dbReference type="PANTHER" id="PTHR11106">
    <property type="entry name" value="GANGLIOSIDE INDUCED DIFFERENTIATION ASSOCIATED PROTEIN 2-RELATED"/>
    <property type="match status" value="1"/>
</dbReference>
<keyword evidence="3" id="KW-1185">Reference proteome</keyword>
<protein>
    <recommendedName>
        <fullName evidence="1">Macro domain-containing protein</fullName>
    </recommendedName>
</protein>
<dbReference type="PANTHER" id="PTHR11106:SF27">
    <property type="entry name" value="MACRO DOMAIN-CONTAINING PROTEIN"/>
    <property type="match status" value="1"/>
</dbReference>
<dbReference type="InterPro" id="IPR043472">
    <property type="entry name" value="Macro_dom-like"/>
</dbReference>
<comment type="caution">
    <text evidence="2">The sequence shown here is derived from an EMBL/GenBank/DDBJ whole genome shotgun (WGS) entry which is preliminary data.</text>
</comment>
<dbReference type="AlphaFoldDB" id="A0ABD3PLB6"/>
<evidence type="ECO:0000313" key="3">
    <source>
        <dbReference type="Proteomes" id="UP001516023"/>
    </source>
</evidence>
<dbReference type="EMBL" id="JABMIG020000151">
    <property type="protein sequence ID" value="KAL3788803.1"/>
    <property type="molecule type" value="Genomic_DNA"/>
</dbReference>
<sequence>WYKPSSTLPQLVARFQQHPQRSCSRSIEIWTTTCIVTNFGMQRHRNSHAASKDNDDPHPTLSHLPRCSTMINPANPFLTGPHSFPYFPKGGPQPKNPPNRTAHHIMGYVSQWGGMDVGSGMLFPAAVIDGLIHQLGGKYLRMECSCLPNHSFSHAYHNQQTVPEEWSGIDSAVEILKNSDRKHVKCPVGTAVITSSGGEQLRAEYDKIVHTVPPFYNYPPTATSEMKQLLGIDAESVDPESWSYELLRSCYRHSFRLAFGCNQSNDDKSKGTLCNLLESIGITNQVSVPENQRVSVPLLGAGCRGFPASVAIEAAVAESVSWLSSSNNECLHDDSTSTAKSARKREPVVAFGLLETSDAEVLATKLRESLQIHH</sequence>